<organism evidence="19 20">
    <name type="scientific">Coniophora puteana (strain RWD-64-598)</name>
    <name type="common">Brown rot fungus</name>
    <dbReference type="NCBI Taxonomy" id="741705"/>
    <lineage>
        <taxon>Eukaryota</taxon>
        <taxon>Fungi</taxon>
        <taxon>Dikarya</taxon>
        <taxon>Basidiomycota</taxon>
        <taxon>Agaricomycotina</taxon>
        <taxon>Agaricomycetes</taxon>
        <taxon>Agaricomycetidae</taxon>
        <taxon>Boletales</taxon>
        <taxon>Coniophorineae</taxon>
        <taxon>Coniophoraceae</taxon>
        <taxon>Coniophora</taxon>
    </lineage>
</organism>
<dbReference type="GO" id="GO:0004497">
    <property type="term" value="F:monooxygenase activity"/>
    <property type="evidence" value="ECO:0007669"/>
    <property type="project" value="UniProtKB-KW"/>
</dbReference>
<dbReference type="OMA" id="ARWFKIA"/>
<evidence type="ECO:0000256" key="13">
    <source>
        <dbReference type="ARBA" id="ARBA00044502"/>
    </source>
</evidence>
<keyword evidence="19" id="KW-0378">Hydrolase</keyword>
<keyword evidence="9" id="KW-0503">Monooxygenase</keyword>
<feature type="region of interest" description="Disordered" evidence="16">
    <location>
        <begin position="198"/>
        <end position="217"/>
    </location>
</feature>
<dbReference type="RefSeq" id="XP_007773834.1">
    <property type="nucleotide sequence ID" value="XM_007775644.1"/>
</dbReference>
<dbReference type="PANTHER" id="PTHR33353">
    <property type="entry name" value="PUTATIVE (AFU_ORTHOLOGUE AFUA_1G12560)-RELATED"/>
    <property type="match status" value="1"/>
</dbReference>
<dbReference type="OrthoDB" id="4849160at2759"/>
<dbReference type="InterPro" id="IPR049892">
    <property type="entry name" value="AA9"/>
</dbReference>
<keyword evidence="6" id="KW-0136">Cellulose degradation</keyword>
<evidence type="ECO:0000313" key="19">
    <source>
        <dbReference type="EMBL" id="EIW75818.1"/>
    </source>
</evidence>
<feature type="compositionally biased region" description="Low complexity" evidence="16">
    <location>
        <begin position="198"/>
        <end position="207"/>
    </location>
</feature>
<dbReference type="Proteomes" id="UP000053558">
    <property type="component" value="Unassembled WGS sequence"/>
</dbReference>
<dbReference type="Pfam" id="PF03443">
    <property type="entry name" value="AA9"/>
    <property type="match status" value="1"/>
</dbReference>
<keyword evidence="20" id="KW-1185">Reference proteome</keyword>
<proteinExistence type="inferred from homology"/>
<evidence type="ECO:0000256" key="5">
    <source>
        <dbReference type="ARBA" id="ARBA00022729"/>
    </source>
</evidence>
<evidence type="ECO:0000256" key="12">
    <source>
        <dbReference type="ARBA" id="ARBA00023326"/>
    </source>
</evidence>
<reference evidence="20" key="1">
    <citation type="journal article" date="2012" name="Science">
        <title>The Paleozoic origin of enzymatic lignin decomposition reconstructed from 31 fungal genomes.</title>
        <authorList>
            <person name="Floudas D."/>
            <person name="Binder M."/>
            <person name="Riley R."/>
            <person name="Barry K."/>
            <person name="Blanchette R.A."/>
            <person name="Henrissat B."/>
            <person name="Martinez A.T."/>
            <person name="Otillar R."/>
            <person name="Spatafora J.W."/>
            <person name="Yadav J.S."/>
            <person name="Aerts A."/>
            <person name="Benoit I."/>
            <person name="Boyd A."/>
            <person name="Carlson A."/>
            <person name="Copeland A."/>
            <person name="Coutinho P.M."/>
            <person name="de Vries R.P."/>
            <person name="Ferreira P."/>
            <person name="Findley K."/>
            <person name="Foster B."/>
            <person name="Gaskell J."/>
            <person name="Glotzer D."/>
            <person name="Gorecki P."/>
            <person name="Heitman J."/>
            <person name="Hesse C."/>
            <person name="Hori C."/>
            <person name="Igarashi K."/>
            <person name="Jurgens J.A."/>
            <person name="Kallen N."/>
            <person name="Kersten P."/>
            <person name="Kohler A."/>
            <person name="Kuees U."/>
            <person name="Kumar T.K.A."/>
            <person name="Kuo A."/>
            <person name="LaButti K."/>
            <person name="Larrondo L.F."/>
            <person name="Lindquist E."/>
            <person name="Ling A."/>
            <person name="Lombard V."/>
            <person name="Lucas S."/>
            <person name="Lundell T."/>
            <person name="Martin R."/>
            <person name="McLaughlin D.J."/>
            <person name="Morgenstern I."/>
            <person name="Morin E."/>
            <person name="Murat C."/>
            <person name="Nagy L.G."/>
            <person name="Nolan M."/>
            <person name="Ohm R.A."/>
            <person name="Patyshakuliyeva A."/>
            <person name="Rokas A."/>
            <person name="Ruiz-Duenas F.J."/>
            <person name="Sabat G."/>
            <person name="Salamov A."/>
            <person name="Samejima M."/>
            <person name="Schmutz J."/>
            <person name="Slot J.C."/>
            <person name="St John F."/>
            <person name="Stenlid J."/>
            <person name="Sun H."/>
            <person name="Sun S."/>
            <person name="Syed K."/>
            <person name="Tsang A."/>
            <person name="Wiebenga A."/>
            <person name="Young D."/>
            <person name="Pisabarro A."/>
            <person name="Eastwood D.C."/>
            <person name="Martin F."/>
            <person name="Cullen D."/>
            <person name="Grigoriev I.V."/>
            <person name="Hibbett D.S."/>
        </authorList>
    </citation>
    <scope>NUCLEOTIDE SEQUENCE [LARGE SCALE GENOMIC DNA]</scope>
    <source>
        <strain evidence="20">RWD-64-598 SS2</strain>
    </source>
</reference>
<dbReference type="PANTHER" id="PTHR33353:SF10">
    <property type="entry name" value="ENDO-BETA-1,4-GLUCANASE D"/>
    <property type="match status" value="1"/>
</dbReference>
<evidence type="ECO:0000256" key="15">
    <source>
        <dbReference type="ARBA" id="ARBA00047174"/>
    </source>
</evidence>
<keyword evidence="4" id="KW-0479">Metal-binding</keyword>
<protein>
    <recommendedName>
        <fullName evidence="15">lytic cellulose monooxygenase (C4-dehydrogenating)</fullName>
        <ecNumber evidence="15">1.14.99.56</ecNumber>
    </recommendedName>
</protein>
<gene>
    <name evidence="19" type="ORF">CONPUDRAFT_76886</name>
</gene>
<evidence type="ECO:0000256" key="10">
    <source>
        <dbReference type="ARBA" id="ARBA00023157"/>
    </source>
</evidence>
<dbReference type="InterPro" id="IPR005103">
    <property type="entry name" value="AA9_LPMO"/>
</dbReference>
<keyword evidence="12" id="KW-0624">Polysaccharide degradation</keyword>
<evidence type="ECO:0000256" key="9">
    <source>
        <dbReference type="ARBA" id="ARBA00023033"/>
    </source>
</evidence>
<dbReference type="GO" id="GO:0046872">
    <property type="term" value="F:metal ion binding"/>
    <property type="evidence" value="ECO:0007669"/>
    <property type="project" value="UniProtKB-KW"/>
</dbReference>
<feature type="compositionally biased region" description="Low complexity" evidence="16">
    <location>
        <begin position="264"/>
        <end position="332"/>
    </location>
</feature>
<evidence type="ECO:0000256" key="1">
    <source>
        <dbReference type="ARBA" id="ARBA00001973"/>
    </source>
</evidence>
<keyword evidence="5 17" id="KW-0732">Signal</keyword>
<dbReference type="EC" id="1.14.99.56" evidence="15"/>
<comment type="subcellular location">
    <subcellularLocation>
        <location evidence="2">Secreted</location>
    </subcellularLocation>
</comment>
<comment type="catalytic activity">
    <reaction evidence="14">
        <text>[(1-&gt;4)-beta-D-glucosyl]n+m + reduced acceptor + O2 = 4-dehydro-beta-D-glucosyl-[(1-&gt;4)-beta-D-glucosyl]n-1 + [(1-&gt;4)-beta-D-glucosyl]m + acceptor + H2O.</text>
        <dbReference type="EC" id="1.14.99.56"/>
    </reaction>
</comment>
<evidence type="ECO:0000256" key="6">
    <source>
        <dbReference type="ARBA" id="ARBA00023001"/>
    </source>
</evidence>
<dbReference type="CDD" id="cd21175">
    <property type="entry name" value="LPMO_AA9"/>
    <property type="match status" value="1"/>
</dbReference>
<dbReference type="GO" id="GO:0005576">
    <property type="term" value="C:extracellular region"/>
    <property type="evidence" value="ECO:0007669"/>
    <property type="project" value="UniProtKB-SubCell"/>
</dbReference>
<feature type="compositionally biased region" description="Gly residues" evidence="16">
    <location>
        <begin position="254"/>
        <end position="263"/>
    </location>
</feature>
<accession>A0A5M3M9A9</accession>
<comment type="caution">
    <text evidence="19">The sequence shown here is derived from an EMBL/GenBank/DDBJ whole genome shotgun (WGS) entry which is preliminary data.</text>
</comment>
<evidence type="ECO:0000256" key="17">
    <source>
        <dbReference type="SAM" id="SignalP"/>
    </source>
</evidence>
<evidence type="ECO:0000256" key="11">
    <source>
        <dbReference type="ARBA" id="ARBA00023277"/>
    </source>
</evidence>
<feature type="region of interest" description="Disordered" evidence="16">
    <location>
        <begin position="254"/>
        <end position="360"/>
    </location>
</feature>
<keyword evidence="11" id="KW-0119">Carbohydrate metabolism</keyword>
<evidence type="ECO:0000256" key="2">
    <source>
        <dbReference type="ARBA" id="ARBA00004613"/>
    </source>
</evidence>
<evidence type="ECO:0000256" key="4">
    <source>
        <dbReference type="ARBA" id="ARBA00022723"/>
    </source>
</evidence>
<evidence type="ECO:0000256" key="8">
    <source>
        <dbReference type="ARBA" id="ARBA00023008"/>
    </source>
</evidence>
<evidence type="ECO:0000259" key="18">
    <source>
        <dbReference type="Pfam" id="PF03443"/>
    </source>
</evidence>
<dbReference type="AlphaFoldDB" id="A0A5M3M9A9"/>
<evidence type="ECO:0000313" key="20">
    <source>
        <dbReference type="Proteomes" id="UP000053558"/>
    </source>
</evidence>
<feature type="domain" description="Auxiliary Activity family 9 catalytic" evidence="18">
    <location>
        <begin position="21"/>
        <end position="229"/>
    </location>
</feature>
<evidence type="ECO:0000256" key="16">
    <source>
        <dbReference type="SAM" id="MobiDB-lite"/>
    </source>
</evidence>
<name>A0A5M3M9A9_CONPW</name>
<sequence>MVDILYFALSIFAFIHTVAAHGYVSQVTIDGTVYKGNVPGKDAAASAIRQISTIDPVKGASNPYLNCGQDAQLASQAANANPGSNILVQWVGGATGGNNWPHNVGPIMAYLAKCDGECSSYNSSNAEWFKISELGLKPGNTTWYQADIMAGEPANVTLPSNLASGQYLLRHELISLQLAVSEGGAEFYPSCTQLNVGGSQSGTVSSSDEVKFPGGYSDSDPGIYVPGVYNTPLDNYVFPGPVIPSTLDIASGNNAGGSSGSGSSGSSSSASVASPSSTPSSPSASASGTASASSIPASASGTGSSPSPSATGSTGTGTGSSTTNTSSGSGSCKLKKKSVTENTVQRRHPKALSRIMRNLL</sequence>
<evidence type="ECO:0000256" key="14">
    <source>
        <dbReference type="ARBA" id="ARBA00045077"/>
    </source>
</evidence>
<keyword evidence="8" id="KW-0186">Copper</keyword>
<feature type="signal peptide" evidence="17">
    <location>
        <begin position="1"/>
        <end position="20"/>
    </location>
</feature>
<keyword evidence="10" id="KW-1015">Disulfide bond</keyword>
<dbReference type="GO" id="GO:0016787">
    <property type="term" value="F:hydrolase activity"/>
    <property type="evidence" value="ECO:0007669"/>
    <property type="project" value="UniProtKB-KW"/>
</dbReference>
<dbReference type="Gene3D" id="2.70.50.70">
    <property type="match status" value="1"/>
</dbReference>
<evidence type="ECO:0000256" key="3">
    <source>
        <dbReference type="ARBA" id="ARBA00022525"/>
    </source>
</evidence>
<dbReference type="GeneID" id="19209536"/>
<feature type="chain" id="PRO_5024396538" description="lytic cellulose monooxygenase (C4-dehydrogenating)" evidence="17">
    <location>
        <begin position="21"/>
        <end position="360"/>
    </location>
</feature>
<dbReference type="EMBL" id="JH711587">
    <property type="protein sequence ID" value="EIW75818.1"/>
    <property type="molecule type" value="Genomic_DNA"/>
</dbReference>
<dbReference type="GO" id="GO:0030245">
    <property type="term" value="P:cellulose catabolic process"/>
    <property type="evidence" value="ECO:0007669"/>
    <property type="project" value="UniProtKB-KW"/>
</dbReference>
<keyword evidence="3" id="KW-0964">Secreted</keyword>
<dbReference type="KEGG" id="cput:CONPUDRAFT_76886"/>
<keyword evidence="7" id="KW-0560">Oxidoreductase</keyword>
<comment type="similarity">
    <text evidence="13">Belongs to the polysaccharide monooxygenase AA9 family.</text>
</comment>
<evidence type="ECO:0000256" key="7">
    <source>
        <dbReference type="ARBA" id="ARBA00023002"/>
    </source>
</evidence>
<comment type="cofactor">
    <cofactor evidence="1">
        <name>Cu(2+)</name>
        <dbReference type="ChEBI" id="CHEBI:29036"/>
    </cofactor>
</comment>